<dbReference type="Proteomes" id="UP001227230">
    <property type="component" value="Chromosome 10"/>
</dbReference>
<proteinExistence type="predicted"/>
<organism evidence="1 2">
    <name type="scientific">Vitis vinifera</name>
    <name type="common">Grape</name>
    <dbReference type="NCBI Taxonomy" id="29760"/>
    <lineage>
        <taxon>Eukaryota</taxon>
        <taxon>Viridiplantae</taxon>
        <taxon>Streptophyta</taxon>
        <taxon>Embryophyta</taxon>
        <taxon>Tracheophyta</taxon>
        <taxon>Spermatophyta</taxon>
        <taxon>Magnoliopsida</taxon>
        <taxon>eudicotyledons</taxon>
        <taxon>Gunneridae</taxon>
        <taxon>Pentapetalae</taxon>
        <taxon>rosids</taxon>
        <taxon>Vitales</taxon>
        <taxon>Vitaceae</taxon>
        <taxon>Viteae</taxon>
        <taxon>Vitis</taxon>
    </lineage>
</organism>
<reference evidence="1 2" key="1">
    <citation type="journal article" date="2023" name="Hortic Res">
        <title>The complete reference genome for grapevine (Vitis vinifera L.) genetics and breeding.</title>
        <authorList>
            <person name="Shi X."/>
            <person name="Cao S."/>
            <person name="Wang X."/>
            <person name="Huang S."/>
            <person name="Wang Y."/>
            <person name="Liu Z."/>
            <person name="Liu W."/>
            <person name="Leng X."/>
            <person name="Peng Y."/>
            <person name="Wang N."/>
            <person name="Wang Y."/>
            <person name="Ma Z."/>
            <person name="Xu X."/>
            <person name="Zhang F."/>
            <person name="Xue H."/>
            <person name="Zhong H."/>
            <person name="Wang Y."/>
            <person name="Zhang K."/>
            <person name="Velt A."/>
            <person name="Avia K."/>
            <person name="Holtgrawe D."/>
            <person name="Grimplet J."/>
            <person name="Matus J.T."/>
            <person name="Ware D."/>
            <person name="Wu X."/>
            <person name="Wang H."/>
            <person name="Liu C."/>
            <person name="Fang Y."/>
            <person name="Rustenholz C."/>
            <person name="Cheng Z."/>
            <person name="Xiao H."/>
            <person name="Zhou Y."/>
        </authorList>
    </citation>
    <scope>NUCLEOTIDE SEQUENCE [LARGE SCALE GENOMIC DNA]</scope>
    <source>
        <strain evidence="2">cv. Pinot noir / PN40024</strain>
        <tissue evidence="1">Leaf</tissue>
    </source>
</reference>
<keyword evidence="2" id="KW-1185">Reference proteome</keyword>
<protein>
    <submittedName>
        <fullName evidence="1">Uncharacterized protein</fullName>
    </submittedName>
</protein>
<evidence type="ECO:0000313" key="2">
    <source>
        <dbReference type="Proteomes" id="UP001227230"/>
    </source>
</evidence>
<sequence>MLSWEELDELLKHFPSFIDMEPSVTNMNYLFPIAQQILVEVDNDPEQSFIARAPFGTPNSAIEVIMPMKSWGSKLNEATRPSVPKVRGGRED</sequence>
<accession>A0ABY9CQG7</accession>
<name>A0ABY9CQG7_VITVI</name>
<gene>
    <name evidence="1" type="ORF">VitviT2T_016046</name>
</gene>
<dbReference type="EMBL" id="CP126657">
    <property type="protein sequence ID" value="WJZ97443.1"/>
    <property type="molecule type" value="Genomic_DNA"/>
</dbReference>
<evidence type="ECO:0000313" key="1">
    <source>
        <dbReference type="EMBL" id="WJZ97443.1"/>
    </source>
</evidence>